<accession>A0A7X0VHS1</accession>
<protein>
    <submittedName>
        <fullName evidence="1">Uncharacterized protein</fullName>
    </submittedName>
</protein>
<evidence type="ECO:0000313" key="2">
    <source>
        <dbReference type="Proteomes" id="UP000547209"/>
    </source>
</evidence>
<sequence length="134" mass="14722">MGRGGDRGLSGSGLVRFKLKEAVEIAYDRATLGGSSAIPRTTRLEAVRLIEKSHGTFDRKAISAIPPFRLTNFDSPILTHQFCHIKFDSPALLHQIASPALLHQPSAKWITSFTSPNYLTGFAPPALRIMDHQL</sequence>
<dbReference type="EMBL" id="JACJVP010000047">
    <property type="protein sequence ID" value="MBB6674437.1"/>
    <property type="molecule type" value="Genomic_DNA"/>
</dbReference>
<name>A0A7X0VHS1_9BACL</name>
<keyword evidence="2" id="KW-1185">Reference proteome</keyword>
<reference evidence="1 2" key="1">
    <citation type="submission" date="2020-08" db="EMBL/GenBank/DDBJ databases">
        <title>Cohnella phylogeny.</title>
        <authorList>
            <person name="Dunlap C."/>
        </authorList>
    </citation>
    <scope>NUCLEOTIDE SEQUENCE [LARGE SCALE GENOMIC DNA]</scope>
    <source>
        <strain evidence="1 2">DSM 28246</strain>
    </source>
</reference>
<evidence type="ECO:0000313" key="1">
    <source>
        <dbReference type="EMBL" id="MBB6674437.1"/>
    </source>
</evidence>
<gene>
    <name evidence="1" type="ORF">H7C19_27515</name>
</gene>
<dbReference type="Proteomes" id="UP000547209">
    <property type="component" value="Unassembled WGS sequence"/>
</dbReference>
<organism evidence="1 2">
    <name type="scientific">Cohnella nanjingensis</name>
    <dbReference type="NCBI Taxonomy" id="1387779"/>
    <lineage>
        <taxon>Bacteria</taxon>
        <taxon>Bacillati</taxon>
        <taxon>Bacillota</taxon>
        <taxon>Bacilli</taxon>
        <taxon>Bacillales</taxon>
        <taxon>Paenibacillaceae</taxon>
        <taxon>Cohnella</taxon>
    </lineage>
</organism>
<dbReference type="AlphaFoldDB" id="A0A7X0VHS1"/>
<comment type="caution">
    <text evidence="1">The sequence shown here is derived from an EMBL/GenBank/DDBJ whole genome shotgun (WGS) entry which is preliminary data.</text>
</comment>
<proteinExistence type="predicted"/>